<evidence type="ECO:0000259" key="2">
    <source>
        <dbReference type="Pfam" id="PF01593"/>
    </source>
</evidence>
<gene>
    <name evidence="3" type="ORF">IE81DRAFT_194761</name>
</gene>
<dbReference type="OrthoDB" id="7777654at2759"/>
<name>A0A316WCE4_9BASI</name>
<proteinExistence type="predicted"/>
<feature type="chain" id="PRO_5016347445" evidence="1">
    <location>
        <begin position="24"/>
        <end position="694"/>
    </location>
</feature>
<accession>A0A316WCE4</accession>
<dbReference type="GO" id="GO:0009063">
    <property type="term" value="P:amino acid catabolic process"/>
    <property type="evidence" value="ECO:0007669"/>
    <property type="project" value="TreeGrafter"/>
</dbReference>
<dbReference type="InterPro" id="IPR002937">
    <property type="entry name" value="Amino_oxidase"/>
</dbReference>
<dbReference type="STRING" id="1522189.A0A316WCE4"/>
<evidence type="ECO:0000313" key="4">
    <source>
        <dbReference type="Proteomes" id="UP000245783"/>
    </source>
</evidence>
<dbReference type="SUPFAM" id="SSF51905">
    <property type="entry name" value="FAD/NAD(P)-binding domain"/>
    <property type="match status" value="1"/>
</dbReference>
<dbReference type="FunFam" id="1.20.1440.240:FF:000001">
    <property type="entry name" value="L-amino acid oxidase LaoA"/>
    <property type="match status" value="1"/>
</dbReference>
<evidence type="ECO:0000313" key="3">
    <source>
        <dbReference type="EMBL" id="PWN45543.1"/>
    </source>
</evidence>
<protein>
    <submittedName>
        <fullName evidence="3">L-amino acid oxidase LaoA</fullName>
    </submittedName>
</protein>
<dbReference type="RefSeq" id="XP_025372703.1">
    <property type="nucleotide sequence ID" value="XM_025510823.1"/>
</dbReference>
<evidence type="ECO:0000256" key="1">
    <source>
        <dbReference type="SAM" id="SignalP"/>
    </source>
</evidence>
<sequence length="694" mass="77824">MAVMSWALLFACQVASLVPATLASPDLVSVRPSADLQRGSLANAHFHWQSSDALTHSAERHNDSHYSVTQGLCDGSFQRGVATFSGKPERLAWVVSEDIVEQGCLFVQHQGAEGEEPHIVGRSSAFDVAQPRVFKRAADFQEENPLLKDFESLGAWFDGVAAIKAKTNSDGVVVSRSKNTSIGIVGAGVAGLATGLMLDSVGLRNWHIIEASDKVGGRFRSRYVGPTKEIAEMGPMRLPYNVKYDDGEVLPYTDHQLTFQLFDWLNDLNKNASDYKIDLIDWIQHSPNELLARGTGRLADGGIPTRADIAANASLAQPKPLDSEAYNDTKLRMNDILLNKERLKSIQRDVWRAHKLAMDQGLDDWSEQAFMRHVFKASENVTDAIWTSSDYDVFWDELHHNSNLGLSGGPGALGETRWKAVAQGFSRIGEAFLPHVQDRLTLNRQVRKLENIGNRTRISWYPSEANRTFESADFDYTIMAAPFTMTRFMDLPPFSSVLSRAISEAGLRFKSACKVGLLFRERFWEKGDRPIFGGYSQPSSNAVGALYYPIFNLNQTRPGLILHYRGGDWSDRMVALTDEEHVGLVLDSIVELHGQQARELYTGDYERLCWLSDRFTATSWTRPDIEQHKLYIPSYHVTEHNTIFIGEHTAPTHAWISSSLHSSVRGTIQLLLELGLVDEAKQLNQQWMGRWIRL</sequence>
<keyword evidence="4" id="KW-1185">Reference proteome</keyword>
<dbReference type="Gene3D" id="3.50.50.60">
    <property type="entry name" value="FAD/NAD(P)-binding domain"/>
    <property type="match status" value="1"/>
</dbReference>
<dbReference type="PANTHER" id="PTHR10742:SF342">
    <property type="entry name" value="AMINE OXIDASE"/>
    <property type="match status" value="1"/>
</dbReference>
<feature type="signal peptide" evidence="1">
    <location>
        <begin position="1"/>
        <end position="23"/>
    </location>
</feature>
<dbReference type="EMBL" id="KZ819355">
    <property type="protein sequence ID" value="PWN45543.1"/>
    <property type="molecule type" value="Genomic_DNA"/>
</dbReference>
<dbReference type="SUPFAM" id="SSF54373">
    <property type="entry name" value="FAD-linked reductases, C-terminal domain"/>
    <property type="match status" value="1"/>
</dbReference>
<dbReference type="AlphaFoldDB" id="A0A316WCE4"/>
<dbReference type="PANTHER" id="PTHR10742">
    <property type="entry name" value="FLAVIN MONOAMINE OXIDASE"/>
    <property type="match status" value="1"/>
</dbReference>
<dbReference type="Gene3D" id="3.90.660.10">
    <property type="match status" value="1"/>
</dbReference>
<reference evidence="3 4" key="1">
    <citation type="journal article" date="2018" name="Mol. Biol. Evol.">
        <title>Broad Genomic Sampling Reveals a Smut Pathogenic Ancestry of the Fungal Clade Ustilaginomycotina.</title>
        <authorList>
            <person name="Kijpornyongpan T."/>
            <person name="Mondo S.J."/>
            <person name="Barry K."/>
            <person name="Sandor L."/>
            <person name="Lee J."/>
            <person name="Lipzen A."/>
            <person name="Pangilinan J."/>
            <person name="LaButti K."/>
            <person name="Hainaut M."/>
            <person name="Henrissat B."/>
            <person name="Grigoriev I.V."/>
            <person name="Spatafora J.W."/>
            <person name="Aime M.C."/>
        </authorList>
    </citation>
    <scope>NUCLEOTIDE SEQUENCE [LARGE SCALE GENOMIC DNA]</scope>
    <source>
        <strain evidence="3 4">MCA 4658</strain>
    </source>
</reference>
<dbReference type="InParanoid" id="A0A316WCE4"/>
<dbReference type="Proteomes" id="UP000245783">
    <property type="component" value="Unassembled WGS sequence"/>
</dbReference>
<feature type="domain" description="Amine oxidase" evidence="2">
    <location>
        <begin position="189"/>
        <end position="662"/>
    </location>
</feature>
<dbReference type="Pfam" id="PF01593">
    <property type="entry name" value="Amino_oxidase"/>
    <property type="match status" value="1"/>
</dbReference>
<keyword evidence="1" id="KW-0732">Signal</keyword>
<dbReference type="InterPro" id="IPR036188">
    <property type="entry name" value="FAD/NAD-bd_sf"/>
</dbReference>
<dbReference type="Gene3D" id="1.20.1440.240">
    <property type="match status" value="1"/>
</dbReference>
<organism evidence="3 4">
    <name type="scientific">Ceraceosorus guamensis</name>
    <dbReference type="NCBI Taxonomy" id="1522189"/>
    <lineage>
        <taxon>Eukaryota</taxon>
        <taxon>Fungi</taxon>
        <taxon>Dikarya</taxon>
        <taxon>Basidiomycota</taxon>
        <taxon>Ustilaginomycotina</taxon>
        <taxon>Exobasidiomycetes</taxon>
        <taxon>Ceraceosorales</taxon>
        <taxon>Ceraceosoraceae</taxon>
        <taxon>Ceraceosorus</taxon>
    </lineage>
</organism>
<dbReference type="InterPro" id="IPR050281">
    <property type="entry name" value="Flavin_monoamine_oxidase"/>
</dbReference>
<dbReference type="GO" id="GO:0001716">
    <property type="term" value="F:L-amino-acid oxidase activity"/>
    <property type="evidence" value="ECO:0007669"/>
    <property type="project" value="TreeGrafter"/>
</dbReference>
<dbReference type="GeneID" id="37032693"/>